<keyword evidence="3" id="KW-1185">Reference proteome</keyword>
<feature type="transmembrane region" description="Helical" evidence="1">
    <location>
        <begin position="53"/>
        <end position="74"/>
    </location>
</feature>
<feature type="transmembrane region" description="Helical" evidence="1">
    <location>
        <begin position="171"/>
        <end position="188"/>
    </location>
</feature>
<feature type="transmembrane region" description="Helical" evidence="1">
    <location>
        <begin position="271"/>
        <end position="293"/>
    </location>
</feature>
<keyword evidence="1" id="KW-0812">Transmembrane</keyword>
<dbReference type="Proteomes" id="UP001141950">
    <property type="component" value="Unassembled WGS sequence"/>
</dbReference>
<feature type="transmembrane region" description="Helical" evidence="1">
    <location>
        <begin position="355"/>
        <end position="374"/>
    </location>
</feature>
<reference evidence="2" key="1">
    <citation type="submission" date="2022-08" db="EMBL/GenBank/DDBJ databases">
        <title>The genomic sequence of strain Paenibacillus sp. SCIV0701.</title>
        <authorList>
            <person name="Zhao H."/>
        </authorList>
    </citation>
    <scope>NUCLEOTIDE SEQUENCE</scope>
    <source>
        <strain evidence="2">SCIV0701</strain>
    </source>
</reference>
<organism evidence="2 3">
    <name type="scientific">Paenibacillus soyae</name>
    <dbReference type="NCBI Taxonomy" id="2969249"/>
    <lineage>
        <taxon>Bacteria</taxon>
        <taxon>Bacillati</taxon>
        <taxon>Bacillota</taxon>
        <taxon>Bacilli</taxon>
        <taxon>Bacillales</taxon>
        <taxon>Paenibacillaceae</taxon>
        <taxon>Paenibacillus</taxon>
    </lineage>
</organism>
<evidence type="ECO:0000256" key="1">
    <source>
        <dbReference type="SAM" id="Phobius"/>
    </source>
</evidence>
<name>A0A9X2S7D2_9BACL</name>
<evidence type="ECO:0000313" key="3">
    <source>
        <dbReference type="Proteomes" id="UP001141950"/>
    </source>
</evidence>
<comment type="caution">
    <text evidence="2">The sequence shown here is derived from an EMBL/GenBank/DDBJ whole genome shotgun (WGS) entry which is preliminary data.</text>
</comment>
<evidence type="ECO:0000313" key="2">
    <source>
        <dbReference type="EMBL" id="MCR2802925.1"/>
    </source>
</evidence>
<feature type="transmembrane region" description="Helical" evidence="1">
    <location>
        <begin position="299"/>
        <end position="321"/>
    </location>
</feature>
<dbReference type="PANTHER" id="PTHR36840:SF1">
    <property type="entry name" value="BLL5714 PROTEIN"/>
    <property type="match status" value="1"/>
</dbReference>
<dbReference type="AlphaFoldDB" id="A0A9X2S7D2"/>
<feature type="transmembrane region" description="Helical" evidence="1">
    <location>
        <begin position="208"/>
        <end position="225"/>
    </location>
</feature>
<protein>
    <submittedName>
        <fullName evidence="2">Low temperature requirement protein A</fullName>
    </submittedName>
</protein>
<dbReference type="InterPro" id="IPR010640">
    <property type="entry name" value="Low_temperature_requirement_A"/>
</dbReference>
<feature type="transmembrane region" description="Helical" evidence="1">
    <location>
        <begin position="21"/>
        <end position="41"/>
    </location>
</feature>
<keyword evidence="1" id="KW-0472">Membrane</keyword>
<dbReference type="RefSeq" id="WP_257442799.1">
    <property type="nucleotide sequence ID" value="NZ_JANIPJ010000002.1"/>
</dbReference>
<keyword evidence="1" id="KW-1133">Transmembrane helix</keyword>
<feature type="transmembrane region" description="Helical" evidence="1">
    <location>
        <begin position="231"/>
        <end position="250"/>
    </location>
</feature>
<sequence length="390" mass="44643">MDKQASVKLPIAAFAEKRVTWLELFYDLLFVAAVAKASHVLLHMEDGVIPFEYLGKFVLIFVPIWWAWVGQSLFNNRFGQDLLSHRLFMIMQLFFVLIMTASLNVDFDRYYMPFLIGYTGLRAVTAIQYLSVRGNGDSSHHQAAARFLGRCFWIGLAISASSLFFDGWVRYVVLYAGIAVDILIPIAGRKYLVKSPIQTHHLLERFSLFTLIFLGESVVSALAILESIEWSWSSIGYASVSFFLIIAIWWHYFENVEKRVNKHKETAGQTIIYGHFFIYFSLCMLAASIQLLLLEQFDYRFMIGFVFGSAALYFLSTAIVFHRYRQSHQVWRNDHFASLAALLALFAAFDTFVEVPGYVILLEMFLFFAAYAFLSSRSSQAVTETKSTVA</sequence>
<dbReference type="EMBL" id="JANIPJ010000002">
    <property type="protein sequence ID" value="MCR2802925.1"/>
    <property type="molecule type" value="Genomic_DNA"/>
</dbReference>
<feature type="transmembrane region" description="Helical" evidence="1">
    <location>
        <begin position="86"/>
        <end position="105"/>
    </location>
</feature>
<gene>
    <name evidence="2" type="ORF">NQZ67_03430</name>
</gene>
<accession>A0A9X2S7D2</accession>
<feature type="transmembrane region" description="Helical" evidence="1">
    <location>
        <begin position="333"/>
        <end position="349"/>
    </location>
</feature>
<dbReference type="PANTHER" id="PTHR36840">
    <property type="entry name" value="BLL5714 PROTEIN"/>
    <property type="match status" value="1"/>
</dbReference>
<dbReference type="Pfam" id="PF06772">
    <property type="entry name" value="LtrA"/>
    <property type="match status" value="1"/>
</dbReference>
<proteinExistence type="predicted"/>